<gene>
    <name evidence="1" type="ORF">MNOR_LOCUS35107</name>
</gene>
<dbReference type="Proteomes" id="UP001497623">
    <property type="component" value="Unassembled WGS sequence"/>
</dbReference>
<dbReference type="EMBL" id="CAXKWB010057002">
    <property type="protein sequence ID" value="CAL4179075.1"/>
    <property type="molecule type" value="Genomic_DNA"/>
</dbReference>
<name>A0AAV2SCR0_MEGNR</name>
<proteinExistence type="predicted"/>
<dbReference type="PANTHER" id="PTHR45913">
    <property type="entry name" value="EPM2A-INTERACTING PROTEIN 1"/>
    <property type="match status" value="1"/>
</dbReference>
<dbReference type="AlphaFoldDB" id="A0AAV2SCR0"/>
<evidence type="ECO:0000313" key="2">
    <source>
        <dbReference type="Proteomes" id="UP001497623"/>
    </source>
</evidence>
<keyword evidence="2" id="KW-1185">Reference proteome</keyword>
<comment type="caution">
    <text evidence="1">The sequence shown here is derived from an EMBL/GenBank/DDBJ whole genome shotgun (WGS) entry which is preliminary data.</text>
</comment>
<sequence>MIGLREQFSTRFADIRSYLTSFKLFGTLVVIEVEDAPKSVQMELINLQSNDLLKEAYKDLMQPKRANDNGLLEFYQKYLQDEEYPNIKNHAKKMASVFGSMYVCEQLF</sequence>
<dbReference type="PANTHER" id="PTHR45913:SF5">
    <property type="entry name" value="GENERAL TRANSCRIPTION FACTOR II-I REPEAT DOMAIN-CONTAINING PROTEIN 2A-LIKE PROTEIN"/>
    <property type="match status" value="1"/>
</dbReference>
<protein>
    <submittedName>
        <fullName evidence="1">Uncharacterized protein</fullName>
    </submittedName>
</protein>
<accession>A0AAV2SCR0</accession>
<organism evidence="1 2">
    <name type="scientific">Meganyctiphanes norvegica</name>
    <name type="common">Northern krill</name>
    <name type="synonym">Thysanopoda norvegica</name>
    <dbReference type="NCBI Taxonomy" id="48144"/>
    <lineage>
        <taxon>Eukaryota</taxon>
        <taxon>Metazoa</taxon>
        <taxon>Ecdysozoa</taxon>
        <taxon>Arthropoda</taxon>
        <taxon>Crustacea</taxon>
        <taxon>Multicrustacea</taxon>
        <taxon>Malacostraca</taxon>
        <taxon>Eumalacostraca</taxon>
        <taxon>Eucarida</taxon>
        <taxon>Euphausiacea</taxon>
        <taxon>Euphausiidae</taxon>
        <taxon>Meganyctiphanes</taxon>
    </lineage>
</organism>
<evidence type="ECO:0000313" key="1">
    <source>
        <dbReference type="EMBL" id="CAL4179075.1"/>
    </source>
</evidence>
<reference evidence="1 2" key="1">
    <citation type="submission" date="2024-05" db="EMBL/GenBank/DDBJ databases">
        <authorList>
            <person name="Wallberg A."/>
        </authorList>
    </citation>
    <scope>NUCLEOTIDE SEQUENCE [LARGE SCALE GENOMIC DNA]</scope>
</reference>